<feature type="compositionally biased region" description="Polar residues" evidence="3">
    <location>
        <begin position="297"/>
        <end position="309"/>
    </location>
</feature>
<feature type="compositionally biased region" description="Basic and acidic residues" evidence="3">
    <location>
        <begin position="149"/>
        <end position="161"/>
    </location>
</feature>
<dbReference type="Pfam" id="PF03221">
    <property type="entry name" value="HTH_Tnp_Tc5"/>
    <property type="match status" value="1"/>
</dbReference>
<dbReference type="InterPro" id="IPR009057">
    <property type="entry name" value="Homeodomain-like_sf"/>
</dbReference>
<dbReference type="RefSeq" id="XP_020071787.1">
    <property type="nucleotide sequence ID" value="XM_020217820.1"/>
</dbReference>
<feature type="domain" description="HTH CENPB-type" evidence="4">
    <location>
        <begin position="78"/>
        <end position="153"/>
    </location>
</feature>
<feature type="region of interest" description="Disordered" evidence="3">
    <location>
        <begin position="147"/>
        <end position="175"/>
    </location>
</feature>
<protein>
    <recommendedName>
        <fullName evidence="4">HTH CENPB-type domain-containing protein</fullName>
    </recommendedName>
</protein>
<feature type="coiled-coil region" evidence="2">
    <location>
        <begin position="313"/>
        <end position="340"/>
    </location>
</feature>
<reference evidence="5 6" key="1">
    <citation type="journal article" date="2016" name="Proc. Natl. Acad. Sci. U.S.A.">
        <title>Comparative genomics of biotechnologically important yeasts.</title>
        <authorList>
            <person name="Riley R."/>
            <person name="Haridas S."/>
            <person name="Wolfe K.H."/>
            <person name="Lopes M.R."/>
            <person name="Hittinger C.T."/>
            <person name="Goeker M."/>
            <person name="Salamov A.A."/>
            <person name="Wisecaver J.H."/>
            <person name="Long T.M."/>
            <person name="Calvey C.H."/>
            <person name="Aerts A.L."/>
            <person name="Barry K.W."/>
            <person name="Choi C."/>
            <person name="Clum A."/>
            <person name="Coughlan A.Y."/>
            <person name="Deshpande S."/>
            <person name="Douglass A.P."/>
            <person name="Hanson S.J."/>
            <person name="Klenk H.-P."/>
            <person name="LaButti K.M."/>
            <person name="Lapidus A."/>
            <person name="Lindquist E.A."/>
            <person name="Lipzen A.M."/>
            <person name="Meier-Kolthoff J.P."/>
            <person name="Ohm R.A."/>
            <person name="Otillar R.P."/>
            <person name="Pangilinan J.L."/>
            <person name="Peng Y."/>
            <person name="Rokas A."/>
            <person name="Rosa C.A."/>
            <person name="Scheuner C."/>
            <person name="Sibirny A.A."/>
            <person name="Slot J.C."/>
            <person name="Stielow J.B."/>
            <person name="Sun H."/>
            <person name="Kurtzman C.P."/>
            <person name="Blackwell M."/>
            <person name="Grigoriev I.V."/>
            <person name="Jeffries T.W."/>
        </authorList>
    </citation>
    <scope>NUCLEOTIDE SEQUENCE [LARGE SCALE GENOMIC DNA]</scope>
    <source>
        <strain evidence="6">ATCC 18201 / CBS 1600 / BCRC 20928 / JCM 3617 / NBRC 0987 / NRRL Y-1542</strain>
    </source>
</reference>
<evidence type="ECO:0000256" key="2">
    <source>
        <dbReference type="SAM" id="Coils"/>
    </source>
</evidence>
<evidence type="ECO:0000313" key="6">
    <source>
        <dbReference type="Proteomes" id="UP000094389"/>
    </source>
</evidence>
<dbReference type="AlphaFoldDB" id="A0A1E4S5G1"/>
<dbReference type="STRING" id="983966.A0A1E4S5G1"/>
<dbReference type="InterPro" id="IPR006600">
    <property type="entry name" value="HTH_CenpB_DNA-bd_dom"/>
</dbReference>
<dbReference type="EMBL" id="KV453927">
    <property type="protein sequence ID" value="ODV74748.1"/>
    <property type="molecule type" value="Genomic_DNA"/>
</dbReference>
<feature type="region of interest" description="Disordered" evidence="3">
    <location>
        <begin position="269"/>
        <end position="312"/>
    </location>
</feature>
<dbReference type="GeneID" id="30992216"/>
<proteinExistence type="predicted"/>
<gene>
    <name evidence="5" type="ORF">CYBJADRAFT_61200</name>
</gene>
<accession>A0A1E4S5G1</accession>
<dbReference type="PROSITE" id="PS51253">
    <property type="entry name" value="HTH_CENPB"/>
    <property type="match status" value="1"/>
</dbReference>
<sequence>MSSGKNKLPRATLEQKIAALDFYRERRAKDDEVKTSQADIVKHFRDKISISTSSFSEWVKNEASLRELYNRSNGAHRKSKRKLKFKYEEINHEMDLIVQERLKEGELVNEPFLRKHWCRLAQKYGVDNPKRLQSFSHGWLTQFKKRHGIDKQSRERNREVPKLNPSIPPTLGASRIQLQPPEPLQREQPQQDQNRRLQLTQNGEVGGFGLEEYNEEYMNLQNYETLITNQSNFLQQQLNVRVPPQQVSQASPLQQDVIPPILAPRNRLIEQQQQQQQQQQQHQQQQQQQIQRLGEPQESTQQRGSQRDSQPQIQQLQMLMQQLQQQQLQLQDALNSQQTSTLSDGDFELFFTKYGGEFLDYNRDKYPESAKLFEHFLIVFKREREIFNERRLRELITKR</sequence>
<dbReference type="OMA" id="EWIKKED"/>
<keyword evidence="1" id="KW-0238">DNA-binding</keyword>
<dbReference type="GO" id="GO:0003677">
    <property type="term" value="F:DNA binding"/>
    <property type="evidence" value="ECO:0007669"/>
    <property type="project" value="UniProtKB-KW"/>
</dbReference>
<dbReference type="OrthoDB" id="2507562at2759"/>
<keyword evidence="6" id="KW-1185">Reference proteome</keyword>
<dbReference type="SUPFAM" id="SSF46689">
    <property type="entry name" value="Homeodomain-like"/>
    <property type="match status" value="1"/>
</dbReference>
<evidence type="ECO:0000313" key="5">
    <source>
        <dbReference type="EMBL" id="ODV74748.1"/>
    </source>
</evidence>
<dbReference type="Proteomes" id="UP000094389">
    <property type="component" value="Unassembled WGS sequence"/>
</dbReference>
<dbReference type="Gene3D" id="1.10.10.60">
    <property type="entry name" value="Homeodomain-like"/>
    <property type="match status" value="1"/>
</dbReference>
<evidence type="ECO:0000259" key="4">
    <source>
        <dbReference type="PROSITE" id="PS51253"/>
    </source>
</evidence>
<evidence type="ECO:0000256" key="1">
    <source>
        <dbReference type="ARBA" id="ARBA00023125"/>
    </source>
</evidence>
<name>A0A1E4S5G1_CYBJN</name>
<evidence type="ECO:0000256" key="3">
    <source>
        <dbReference type="SAM" id="MobiDB-lite"/>
    </source>
</evidence>
<keyword evidence="2" id="KW-0175">Coiled coil</keyword>
<feature type="compositionally biased region" description="Low complexity" evidence="3">
    <location>
        <begin position="271"/>
        <end position="291"/>
    </location>
</feature>
<organism evidence="5 6">
    <name type="scientific">Cyberlindnera jadinii (strain ATCC 18201 / CBS 1600 / BCRC 20928 / JCM 3617 / NBRC 0987 / NRRL Y-1542)</name>
    <name type="common">Torula yeast</name>
    <name type="synonym">Candida utilis</name>
    <dbReference type="NCBI Taxonomy" id="983966"/>
    <lineage>
        <taxon>Eukaryota</taxon>
        <taxon>Fungi</taxon>
        <taxon>Dikarya</taxon>
        <taxon>Ascomycota</taxon>
        <taxon>Saccharomycotina</taxon>
        <taxon>Saccharomycetes</taxon>
        <taxon>Phaffomycetales</taxon>
        <taxon>Phaffomycetaceae</taxon>
        <taxon>Cyberlindnera</taxon>
    </lineage>
</organism>